<evidence type="ECO:0000259" key="5">
    <source>
        <dbReference type="Pfam" id="PF06441"/>
    </source>
</evidence>
<dbReference type="Gene3D" id="3.40.50.1820">
    <property type="entry name" value="alpha/beta hydrolase"/>
    <property type="match status" value="1"/>
</dbReference>
<evidence type="ECO:0000256" key="2">
    <source>
        <dbReference type="ARBA" id="ARBA00022797"/>
    </source>
</evidence>
<evidence type="ECO:0000313" key="7">
    <source>
        <dbReference type="Proteomes" id="UP001162162"/>
    </source>
</evidence>
<dbReference type="SUPFAM" id="SSF53474">
    <property type="entry name" value="alpha/beta-Hydrolases"/>
    <property type="match status" value="1"/>
</dbReference>
<gene>
    <name evidence="6" type="ORF">NQ318_017913</name>
</gene>
<dbReference type="EMBL" id="JAPWTK010000131">
    <property type="protein sequence ID" value="KAJ8948744.1"/>
    <property type="molecule type" value="Genomic_DNA"/>
</dbReference>
<dbReference type="PRINTS" id="PR00412">
    <property type="entry name" value="EPOXHYDRLASE"/>
</dbReference>
<comment type="caution">
    <text evidence="6">The sequence shown here is derived from an EMBL/GenBank/DDBJ whole genome shotgun (WGS) entry which is preliminary data.</text>
</comment>
<feature type="domain" description="Epoxide hydrolase N-terminal" evidence="5">
    <location>
        <begin position="11"/>
        <end position="111"/>
    </location>
</feature>
<evidence type="ECO:0000313" key="6">
    <source>
        <dbReference type="EMBL" id="KAJ8948744.1"/>
    </source>
</evidence>
<dbReference type="PANTHER" id="PTHR21661:SF35">
    <property type="entry name" value="EPOXIDE HYDROLASE"/>
    <property type="match status" value="1"/>
</dbReference>
<keyword evidence="2" id="KW-0058">Aromatic hydrocarbons catabolism</keyword>
<name>A0AAV8YE63_9CUCU</name>
<organism evidence="6 7">
    <name type="scientific">Aromia moschata</name>
    <dbReference type="NCBI Taxonomy" id="1265417"/>
    <lineage>
        <taxon>Eukaryota</taxon>
        <taxon>Metazoa</taxon>
        <taxon>Ecdysozoa</taxon>
        <taxon>Arthropoda</taxon>
        <taxon>Hexapoda</taxon>
        <taxon>Insecta</taxon>
        <taxon>Pterygota</taxon>
        <taxon>Neoptera</taxon>
        <taxon>Endopterygota</taxon>
        <taxon>Coleoptera</taxon>
        <taxon>Polyphaga</taxon>
        <taxon>Cucujiformia</taxon>
        <taxon>Chrysomeloidea</taxon>
        <taxon>Cerambycidae</taxon>
        <taxon>Cerambycinae</taxon>
        <taxon>Callichromatini</taxon>
        <taxon>Aromia</taxon>
    </lineage>
</organism>
<feature type="compositionally biased region" description="Polar residues" evidence="4">
    <location>
        <begin position="382"/>
        <end position="394"/>
    </location>
</feature>
<comment type="similarity">
    <text evidence="1">Belongs to the peptidase S33 family.</text>
</comment>
<evidence type="ECO:0000256" key="1">
    <source>
        <dbReference type="ARBA" id="ARBA00010088"/>
    </source>
</evidence>
<protein>
    <recommendedName>
        <fullName evidence="5">Epoxide hydrolase N-terminal domain-containing protein</fullName>
    </recommendedName>
</protein>
<dbReference type="InterPro" id="IPR010497">
    <property type="entry name" value="Epoxide_hydro_N"/>
</dbReference>
<evidence type="ECO:0000256" key="4">
    <source>
        <dbReference type="SAM" id="MobiDB-lite"/>
    </source>
</evidence>
<accession>A0AAV8YE63</accession>
<dbReference type="GO" id="GO:0097176">
    <property type="term" value="P:epoxide metabolic process"/>
    <property type="evidence" value="ECO:0007669"/>
    <property type="project" value="TreeGrafter"/>
</dbReference>
<evidence type="ECO:0000256" key="3">
    <source>
        <dbReference type="ARBA" id="ARBA00022801"/>
    </source>
</evidence>
<proteinExistence type="inferred from homology"/>
<dbReference type="Proteomes" id="UP001162162">
    <property type="component" value="Unassembled WGS sequence"/>
</dbReference>
<dbReference type="GO" id="GO:0004301">
    <property type="term" value="F:epoxide hydrolase activity"/>
    <property type="evidence" value="ECO:0007669"/>
    <property type="project" value="TreeGrafter"/>
</dbReference>
<dbReference type="InterPro" id="IPR029058">
    <property type="entry name" value="AB_hydrolase_fold"/>
</dbReference>
<reference evidence="6" key="1">
    <citation type="journal article" date="2023" name="Insect Mol. Biol.">
        <title>Genome sequencing provides insights into the evolution of gene families encoding plant cell wall-degrading enzymes in longhorned beetles.</title>
        <authorList>
            <person name="Shin N.R."/>
            <person name="Okamura Y."/>
            <person name="Kirsch R."/>
            <person name="Pauchet Y."/>
        </authorList>
    </citation>
    <scope>NUCLEOTIDE SEQUENCE</scope>
    <source>
        <strain evidence="6">AMC_N1</strain>
    </source>
</reference>
<dbReference type="AlphaFoldDB" id="A0AAV8YE63"/>
<feature type="region of interest" description="Disordered" evidence="4">
    <location>
        <begin position="352"/>
        <end position="395"/>
    </location>
</feature>
<dbReference type="Pfam" id="PF06441">
    <property type="entry name" value="EHN"/>
    <property type="match status" value="1"/>
</dbReference>
<keyword evidence="7" id="KW-1185">Reference proteome</keyword>
<feature type="compositionally biased region" description="Polar residues" evidence="4">
    <location>
        <begin position="358"/>
        <end position="370"/>
    </location>
</feature>
<dbReference type="PANTHER" id="PTHR21661">
    <property type="entry name" value="EPOXIDE HYDROLASE 1-RELATED"/>
    <property type="match status" value="1"/>
</dbReference>
<sequence>MGGLQDVFQVIVDLYQRLQEARPYESLPIQQEYGVNSAVLKQLAESWRNNYNWTDRQNFLNKFPQFTIRIDGLRIHYLHVKPSAKDKNERPNLKVLPLLMLHGWPSSVREFYEMIPGMTRPREGFNFLFEVIVPSLPGYGFSEAAAREGLTAVRTAVLLHTFMGQLGHKNFYVHGSGGGGIIAQYMASLYPMNIKGLHSTFCLVYDTSLTTIIRRMLYYFGPKKYYISLDEELQIKFNEEKYPRLFWELGTVIAQATAPDTFALPLALECGVDKSCCPELCPELISVVATARLREVESTDISAWEPALRGRTPLTRSARRSGFALAASAFGRRILGLRPSLCFFFKKGGKRTKARPSASRSTRGGNQTPQACGLRPKARPSASLSTRGGDQTPQACGLRLKARPSALPFTGGGSQTPQACGLRIKASAFGLRGQRGCVEKSREPLLAFLVV</sequence>
<dbReference type="InterPro" id="IPR000639">
    <property type="entry name" value="Epox_hydrolase-like"/>
</dbReference>
<keyword evidence="3" id="KW-0378">Hydrolase</keyword>